<dbReference type="Gene3D" id="3.40.630.30">
    <property type="match status" value="1"/>
</dbReference>
<reference evidence="2 3" key="1">
    <citation type="submission" date="2020-08" db="EMBL/GenBank/DDBJ databases">
        <title>A Genomic Blueprint of the Chicken Gut Microbiome.</title>
        <authorList>
            <person name="Gilroy R."/>
            <person name="Ravi A."/>
            <person name="Getino M."/>
            <person name="Pursley I."/>
            <person name="Horton D.L."/>
            <person name="Alikhan N.-F."/>
            <person name="Baker D."/>
            <person name="Gharbi K."/>
            <person name="Hall N."/>
            <person name="Watson M."/>
            <person name="Adriaenssens E.M."/>
            <person name="Foster-Nyarko E."/>
            <person name="Jarju S."/>
            <person name="Secka A."/>
            <person name="Antonio M."/>
            <person name="Oren A."/>
            <person name="Chaudhuri R."/>
            <person name="La Ragione R.M."/>
            <person name="Hildebrand F."/>
            <person name="Pallen M.J."/>
        </authorList>
    </citation>
    <scope>NUCLEOTIDE SEQUENCE [LARGE SCALE GENOMIC DNA]</scope>
    <source>
        <strain evidence="2 3">Sa2YVA2</strain>
    </source>
</reference>
<name>A0ABR8U7V4_9BACL</name>
<proteinExistence type="predicted"/>
<dbReference type="SUPFAM" id="SSF55729">
    <property type="entry name" value="Acyl-CoA N-acyltransferases (Nat)"/>
    <property type="match status" value="1"/>
</dbReference>
<dbReference type="PROSITE" id="PS51186">
    <property type="entry name" value="GNAT"/>
    <property type="match status" value="1"/>
</dbReference>
<evidence type="ECO:0000313" key="3">
    <source>
        <dbReference type="Proteomes" id="UP000626786"/>
    </source>
</evidence>
<accession>A0ABR8U7V4</accession>
<feature type="domain" description="N-acetyltransferase" evidence="1">
    <location>
        <begin position="13"/>
        <end position="177"/>
    </location>
</feature>
<dbReference type="EMBL" id="JACSQN010000004">
    <property type="protein sequence ID" value="MBD7984113.1"/>
    <property type="molecule type" value="Genomic_DNA"/>
</dbReference>
<evidence type="ECO:0000313" key="2">
    <source>
        <dbReference type="EMBL" id="MBD7984113.1"/>
    </source>
</evidence>
<sequence>MDKVFPILETDRLLLREVKMEDAKSVFYYLSDKEVMKYYGMAPMENVCEAEEEIAWYRRIFDEGTGIRWGITLKDTSEVIGSCGFLQYTAQHARTEVGLELSKEYWKSGIMTEALTAVIQYGFSHMELMRIQALIDPENIASQKLFEKLGFLQEGLLRKYERTNGKFEDVHMYSLLKDEYNAAVLKPVE</sequence>
<comment type="caution">
    <text evidence="2">The sequence shown here is derived from an EMBL/GenBank/DDBJ whole genome shotgun (WGS) entry which is preliminary data.</text>
</comment>
<dbReference type="RefSeq" id="WP_191693803.1">
    <property type="nucleotide sequence ID" value="NZ_JACSQN010000004.1"/>
</dbReference>
<dbReference type="Pfam" id="PF13302">
    <property type="entry name" value="Acetyltransf_3"/>
    <property type="match status" value="1"/>
</dbReference>
<dbReference type="InterPro" id="IPR000182">
    <property type="entry name" value="GNAT_dom"/>
</dbReference>
<organism evidence="2 3">
    <name type="scientific">Sporosarcina quadrami</name>
    <dbReference type="NCBI Taxonomy" id="2762234"/>
    <lineage>
        <taxon>Bacteria</taxon>
        <taxon>Bacillati</taxon>
        <taxon>Bacillota</taxon>
        <taxon>Bacilli</taxon>
        <taxon>Bacillales</taxon>
        <taxon>Caryophanaceae</taxon>
        <taxon>Sporosarcina</taxon>
    </lineage>
</organism>
<dbReference type="InterPro" id="IPR051531">
    <property type="entry name" value="N-acetyltransferase"/>
</dbReference>
<gene>
    <name evidence="2" type="ORF">H9649_05940</name>
</gene>
<keyword evidence="3" id="KW-1185">Reference proteome</keyword>
<evidence type="ECO:0000259" key="1">
    <source>
        <dbReference type="PROSITE" id="PS51186"/>
    </source>
</evidence>
<dbReference type="InterPro" id="IPR016181">
    <property type="entry name" value="Acyl_CoA_acyltransferase"/>
</dbReference>
<dbReference type="PANTHER" id="PTHR43792:SF9">
    <property type="entry name" value="RIBOSOMAL-PROTEIN-ALANINE ACETYLTRANSFERASE"/>
    <property type="match status" value="1"/>
</dbReference>
<dbReference type="PANTHER" id="PTHR43792">
    <property type="entry name" value="GNAT FAMILY, PUTATIVE (AFU_ORTHOLOGUE AFUA_3G00765)-RELATED-RELATED"/>
    <property type="match status" value="1"/>
</dbReference>
<protein>
    <submittedName>
        <fullName evidence="2">GNAT family N-acetyltransferase</fullName>
    </submittedName>
</protein>
<dbReference type="Proteomes" id="UP000626786">
    <property type="component" value="Unassembled WGS sequence"/>
</dbReference>